<gene>
    <name evidence="1" type="ORF">MCB1EB_0381</name>
</gene>
<protein>
    <submittedName>
        <fullName evidence="1">Uncharacterized protein</fullName>
    </submittedName>
</protein>
<sequence length="73" mass="8491">MGNIRNSKNDPAVFTSIWIPEFDRKLAEISLAEIAEINAHNASVFWQWREQALGLRAFYRQLQQTRQSITAKN</sequence>
<dbReference type="KEGG" id="mcys:MCB1EB_0381"/>
<keyword evidence="2" id="KW-1185">Reference proteome</keyword>
<name>A0A2Z6ET09_9BURK</name>
<dbReference type="AlphaFoldDB" id="A0A2Z6ET09"/>
<dbReference type="RefSeq" id="WP_045363276.1">
    <property type="nucleotide sequence ID" value="NZ_AP018150.1"/>
</dbReference>
<accession>A0A2Z6ET09</accession>
<evidence type="ECO:0000313" key="2">
    <source>
        <dbReference type="Proteomes" id="UP000282597"/>
    </source>
</evidence>
<reference evidence="1 2" key="1">
    <citation type="journal article" date="2018" name="Microbes Environ.">
        <title>Comparative Genomic Insights into Endofungal Lifestyles of Two Bacterial Endosymbionts, Mycoavidus cysteinexigens and Burkholderia rhizoxinica.</title>
        <authorList>
            <person name="Sharmin D."/>
            <person name="Guo Y."/>
            <person name="Nishizawa T."/>
            <person name="Ohshima S."/>
            <person name="Sato Y."/>
            <person name="Takashima Y."/>
            <person name="Narisawa K."/>
            <person name="Ohta H."/>
        </authorList>
    </citation>
    <scope>NUCLEOTIDE SEQUENCE [LARGE SCALE GENOMIC DNA]</scope>
    <source>
        <strain evidence="1 2">B1-EB</strain>
    </source>
</reference>
<dbReference type="EMBL" id="AP018150">
    <property type="protein sequence ID" value="BBE08542.1"/>
    <property type="molecule type" value="Genomic_DNA"/>
</dbReference>
<proteinExistence type="predicted"/>
<organism evidence="1 2">
    <name type="scientific">Mycoavidus cysteinexigens</name>
    <dbReference type="NCBI Taxonomy" id="1553431"/>
    <lineage>
        <taxon>Bacteria</taxon>
        <taxon>Pseudomonadati</taxon>
        <taxon>Pseudomonadota</taxon>
        <taxon>Betaproteobacteria</taxon>
        <taxon>Burkholderiales</taxon>
        <taxon>Burkholderiaceae</taxon>
        <taxon>Mycoavidus</taxon>
    </lineage>
</organism>
<dbReference type="Proteomes" id="UP000282597">
    <property type="component" value="Chromosome"/>
</dbReference>
<evidence type="ECO:0000313" key="1">
    <source>
        <dbReference type="EMBL" id="BBE08542.1"/>
    </source>
</evidence>